<dbReference type="Pfam" id="PF17161">
    <property type="entry name" value="DUF5123"/>
    <property type="match status" value="1"/>
</dbReference>
<evidence type="ECO:0000259" key="4">
    <source>
        <dbReference type="Pfam" id="PF17161"/>
    </source>
</evidence>
<reference evidence="10 11" key="3">
    <citation type="submission" date="2018-08" db="EMBL/GenBank/DDBJ databases">
        <title>A genome reference for cultivated species of the human gut microbiota.</title>
        <authorList>
            <person name="Zou Y."/>
            <person name="Xue W."/>
            <person name="Luo G."/>
        </authorList>
    </citation>
    <scope>NUCLEOTIDE SEQUENCE [LARGE SCALE GENOMIC DNA]</scope>
    <source>
        <strain evidence="8 11">AF38-2</strain>
        <strain evidence="7 10">TF10-34</strain>
    </source>
</reference>
<dbReference type="EMBL" id="QROO01000045">
    <property type="protein sequence ID" value="RHL32711.1"/>
    <property type="molecule type" value="Genomic_DNA"/>
</dbReference>
<dbReference type="Proteomes" id="UP000261210">
    <property type="component" value="Unassembled WGS sequence"/>
</dbReference>
<keyword evidence="1" id="KW-0732">Signal</keyword>
<sequence>MKGKLKFEKPIVVSAVCLSMILSVGSCAGDGFDEETFSGGVTNTQLESPDASKVSFEKLAGKPSVKVEWPVIMGAGGYLFSMYIVDDPTNPVAVVKDSIIDGCSVACTYLDDTNYKVEIKTLGNDKYNNKDAASVSEVTWSTLVPATTIPAGTDLNTYFENNPITSGKDVEVAYELEAGGSYTISGDLNLGVNNVQLRGNKVNHAKVTFTGSGAIVSSGGGMALKFIDFDCDVVSKGSFVKFGDVPEEIKGMNSYGIVTNPMIIQSCEIRNVRHYLVNINGKKYAIQNFIVRDCLIKFYQDAEIFNFNSNNSFVKDFELSSSTLYNLSEASNGRFMRVAGGKGADVGWADCSMNFTSNTFYNISCDQEAFNSNVWNRQKNTVNLSKNIFYDSCKGEFNRRIVGGRTDNAKTCDNNCYWYKGGSGLEKEANGNYGDKSTSAYGVDPGFKDPANGDFTVRHSEVISHGSGDPRWLK</sequence>
<dbReference type="RefSeq" id="WP_004313670.1">
    <property type="nucleotide sequence ID" value="NZ_CABKPA010000034.1"/>
</dbReference>
<comment type="caution">
    <text evidence="6">The sequence shown here is derived from an EMBL/GenBank/DDBJ whole genome shotgun (WGS) entry which is preliminary data.</text>
</comment>
<feature type="domain" description="DUF5123" evidence="4">
    <location>
        <begin position="354"/>
        <end position="472"/>
    </location>
</feature>
<feature type="signal peptide" evidence="1">
    <location>
        <begin position="1"/>
        <end position="28"/>
    </location>
</feature>
<evidence type="ECO:0000313" key="7">
    <source>
        <dbReference type="EMBL" id="RGK59777.1"/>
    </source>
</evidence>
<evidence type="ECO:0000259" key="2">
    <source>
        <dbReference type="Pfam" id="PF16318"/>
    </source>
</evidence>
<reference evidence="6" key="2">
    <citation type="journal article" date="2018" name="BMC Genomics">
        <title>Whole genome sequencing and function prediction of 133 gut anaerobes isolated from chicken caecum in pure cultures.</title>
        <authorList>
            <person name="Medvecky M."/>
            <person name="Cejkova D."/>
            <person name="Polansky O."/>
            <person name="Karasova D."/>
            <person name="Kubasova T."/>
            <person name="Cizek A."/>
            <person name="Rychlik I."/>
        </authorList>
    </citation>
    <scope>NUCLEOTIDE SEQUENCE</scope>
    <source>
        <strain evidence="6">An109</strain>
    </source>
</reference>
<organism evidence="6 9">
    <name type="scientific">Bacteroides xylanisolvens</name>
    <dbReference type="NCBI Taxonomy" id="371601"/>
    <lineage>
        <taxon>Bacteria</taxon>
        <taxon>Pseudomonadati</taxon>
        <taxon>Bacteroidota</taxon>
        <taxon>Bacteroidia</taxon>
        <taxon>Bacteroidales</taxon>
        <taxon>Bacteroidaceae</taxon>
        <taxon>Bacteroides</taxon>
    </lineage>
</organism>
<dbReference type="InterPro" id="IPR033427">
    <property type="entry name" value="DUF5123"/>
</dbReference>
<dbReference type="Proteomes" id="UP000284495">
    <property type="component" value="Unassembled WGS sequence"/>
</dbReference>
<reference evidence="9" key="1">
    <citation type="submission" date="2017-04" db="EMBL/GenBank/DDBJ databases">
        <title>Function of individual gut microbiota members based on whole genome sequencing of pure cultures obtained from chicken caecum.</title>
        <authorList>
            <person name="Medvecky M."/>
            <person name="Cejkova D."/>
            <person name="Polansky O."/>
            <person name="Karasova D."/>
            <person name="Kubasova T."/>
            <person name="Cizek A."/>
            <person name="Rychlik I."/>
        </authorList>
    </citation>
    <scope>NUCLEOTIDE SEQUENCE [LARGE SCALE GENOMIC DNA]</scope>
    <source>
        <strain evidence="9">An109</strain>
    </source>
</reference>
<feature type="chain" id="PRO_5011006579" evidence="1">
    <location>
        <begin position="29"/>
        <end position="474"/>
    </location>
</feature>
<dbReference type="EMBL" id="JAIWYE010000011">
    <property type="protein sequence ID" value="MCA4702736.1"/>
    <property type="molecule type" value="Genomic_DNA"/>
</dbReference>
<dbReference type="InterPro" id="IPR032530">
    <property type="entry name" value="DUF4957"/>
</dbReference>
<proteinExistence type="predicted"/>
<evidence type="ECO:0000313" key="5">
    <source>
        <dbReference type="EMBL" id="MCA4702736.1"/>
    </source>
</evidence>
<name>A0A1Y4VNI9_9BACE</name>
<evidence type="ECO:0000313" key="9">
    <source>
        <dbReference type="Proteomes" id="UP000196036"/>
    </source>
</evidence>
<dbReference type="InterPro" id="IPR032155">
    <property type="entry name" value="DUF4992"/>
</dbReference>
<dbReference type="EMBL" id="NFLW01000013">
    <property type="protein sequence ID" value="OUQ70714.1"/>
    <property type="molecule type" value="Genomic_DNA"/>
</dbReference>
<feature type="domain" description="DUF4957" evidence="2">
    <location>
        <begin position="180"/>
        <end position="326"/>
    </location>
</feature>
<gene>
    <name evidence="6" type="ORF">B5E52_08530</name>
    <name evidence="8" type="ORF">DW027_23975</name>
    <name evidence="7" type="ORF">DXD03_16690</name>
    <name evidence="5" type="ORF">LD004_03790</name>
</gene>
<accession>A0A1Y4VNI9</accession>
<dbReference type="AlphaFoldDB" id="A0A1Y4VNI9"/>
<reference evidence="5" key="4">
    <citation type="submission" date="2023-08" db="EMBL/GenBank/DDBJ databases">
        <title>Mucin Metabolism Genes Underlie the Key Renovations of Bacteroides xylanisolvens Genomes in Captive Great Apes.</title>
        <authorList>
            <person name="Nishida A.H."/>
        </authorList>
    </citation>
    <scope>NUCLEOTIDE SEQUENCE</scope>
    <source>
        <strain evidence="5">P13.H9</strain>
    </source>
</reference>
<dbReference type="Pfam" id="PF16383">
    <property type="entry name" value="DUF4992"/>
    <property type="match status" value="1"/>
</dbReference>
<protein>
    <submittedName>
        <fullName evidence="5">DUF4957 domain-containing protein</fullName>
    </submittedName>
    <submittedName>
        <fullName evidence="6">DUF5123 domain-containing protein</fullName>
    </submittedName>
</protein>
<dbReference type="Pfam" id="PF16318">
    <property type="entry name" value="DUF4957"/>
    <property type="match status" value="1"/>
</dbReference>
<evidence type="ECO:0000313" key="10">
    <source>
        <dbReference type="Proteomes" id="UP000261210"/>
    </source>
</evidence>
<evidence type="ECO:0000313" key="8">
    <source>
        <dbReference type="EMBL" id="RHL32711.1"/>
    </source>
</evidence>
<evidence type="ECO:0000313" key="6">
    <source>
        <dbReference type="EMBL" id="OUQ70714.1"/>
    </source>
</evidence>
<dbReference type="Proteomes" id="UP000196036">
    <property type="component" value="Unassembled WGS sequence"/>
</dbReference>
<evidence type="ECO:0000313" key="11">
    <source>
        <dbReference type="Proteomes" id="UP000284495"/>
    </source>
</evidence>
<dbReference type="PROSITE" id="PS51257">
    <property type="entry name" value="PROKAR_LIPOPROTEIN"/>
    <property type="match status" value="1"/>
</dbReference>
<feature type="domain" description="DUF4992" evidence="3">
    <location>
        <begin position="15"/>
        <end position="179"/>
    </location>
</feature>
<evidence type="ECO:0000259" key="3">
    <source>
        <dbReference type="Pfam" id="PF16383"/>
    </source>
</evidence>
<dbReference type="Proteomes" id="UP001198461">
    <property type="component" value="Unassembled WGS sequence"/>
</dbReference>
<dbReference type="EMBL" id="QSQU01000025">
    <property type="protein sequence ID" value="RGK59777.1"/>
    <property type="molecule type" value="Genomic_DNA"/>
</dbReference>
<evidence type="ECO:0000256" key="1">
    <source>
        <dbReference type="SAM" id="SignalP"/>
    </source>
</evidence>